<feature type="region of interest" description="Disordered" evidence="2">
    <location>
        <begin position="285"/>
        <end position="320"/>
    </location>
</feature>
<feature type="region of interest" description="Disordered" evidence="2">
    <location>
        <begin position="1"/>
        <end position="32"/>
    </location>
</feature>
<name>A0A2G5SVW6_9PELO</name>
<dbReference type="Gene3D" id="1.10.472.10">
    <property type="entry name" value="Cyclin-like"/>
    <property type="match status" value="2"/>
</dbReference>
<organism evidence="3 4">
    <name type="scientific">Caenorhabditis nigoni</name>
    <dbReference type="NCBI Taxonomy" id="1611254"/>
    <lineage>
        <taxon>Eukaryota</taxon>
        <taxon>Metazoa</taxon>
        <taxon>Ecdysozoa</taxon>
        <taxon>Nematoda</taxon>
        <taxon>Chromadorea</taxon>
        <taxon>Rhabditida</taxon>
        <taxon>Rhabditina</taxon>
        <taxon>Rhabditomorpha</taxon>
        <taxon>Rhabditoidea</taxon>
        <taxon>Rhabditidae</taxon>
        <taxon>Peloderinae</taxon>
        <taxon>Caenorhabditis</taxon>
    </lineage>
</organism>
<dbReference type="STRING" id="1611254.A0A2G5SVW6"/>
<dbReference type="PANTHER" id="PTHR10026">
    <property type="entry name" value="CYCLIN"/>
    <property type="match status" value="1"/>
</dbReference>
<evidence type="ECO:0000256" key="2">
    <source>
        <dbReference type="SAM" id="MobiDB-lite"/>
    </source>
</evidence>
<feature type="compositionally biased region" description="Polar residues" evidence="2">
    <location>
        <begin position="1"/>
        <end position="13"/>
    </location>
</feature>
<dbReference type="AlphaFoldDB" id="A0A2G5SVW6"/>
<dbReference type="GO" id="GO:0016538">
    <property type="term" value="F:cyclin-dependent protein serine/threonine kinase regulator activity"/>
    <property type="evidence" value="ECO:0007669"/>
    <property type="project" value="InterPro"/>
</dbReference>
<dbReference type="InterPro" id="IPR043198">
    <property type="entry name" value="Cyclin/Ssn8"/>
</dbReference>
<dbReference type="SUPFAM" id="SSF47954">
    <property type="entry name" value="Cyclin-like"/>
    <property type="match status" value="2"/>
</dbReference>
<comment type="caution">
    <text evidence="3">The sequence shown here is derived from an EMBL/GenBank/DDBJ whole genome shotgun (WGS) entry which is preliminary data.</text>
</comment>
<dbReference type="GO" id="GO:0006357">
    <property type="term" value="P:regulation of transcription by RNA polymerase II"/>
    <property type="evidence" value="ECO:0007669"/>
    <property type="project" value="InterPro"/>
</dbReference>
<proteinExistence type="predicted"/>
<gene>
    <name evidence="3" type="primary">Cnig_chr_X.g24702</name>
    <name evidence="3" type="ORF">B9Z55_024702</name>
</gene>
<dbReference type="EMBL" id="PDUG01000006">
    <property type="protein sequence ID" value="PIC19011.1"/>
    <property type="molecule type" value="Genomic_DNA"/>
</dbReference>
<dbReference type="OrthoDB" id="25002at2759"/>
<reference evidence="4" key="1">
    <citation type="submission" date="2017-10" db="EMBL/GenBank/DDBJ databases">
        <title>Rapid genome shrinkage in a self-fertile nematode reveals novel sperm competition proteins.</title>
        <authorList>
            <person name="Yin D."/>
            <person name="Schwarz E.M."/>
            <person name="Thomas C.G."/>
            <person name="Felde R.L."/>
            <person name="Korf I.F."/>
            <person name="Cutter A.D."/>
            <person name="Schartner C.M."/>
            <person name="Ralston E.J."/>
            <person name="Meyer B.J."/>
            <person name="Haag E.S."/>
        </authorList>
    </citation>
    <scope>NUCLEOTIDE SEQUENCE [LARGE SCALE GENOMIC DNA]</scope>
    <source>
        <strain evidence="4">JU1422</strain>
    </source>
</reference>
<feature type="compositionally biased region" description="Basic and acidic residues" evidence="2">
    <location>
        <begin position="14"/>
        <end position="31"/>
    </location>
</feature>
<protein>
    <submittedName>
        <fullName evidence="3">Uncharacterized protein</fullName>
    </submittedName>
</protein>
<dbReference type="InterPro" id="IPR036915">
    <property type="entry name" value="Cyclin-like_sf"/>
</dbReference>
<evidence type="ECO:0000256" key="1">
    <source>
        <dbReference type="ARBA" id="ARBA00023127"/>
    </source>
</evidence>
<keyword evidence="1" id="KW-0195">Cyclin</keyword>
<sequence length="339" mass="38481">MDTQAGMSSSNDLGKSEKQNGLTELEKYKQSKRDKKIKRLNGFKSGKMVLPWLRHKADIIANSPSRLDGLSYEEEVLHRQHGGSFISEMVGKSQPGFSSHNIKCLAASFFHRFFTIHSFKKCDYRDVSAACILLAEKVSDTRGTLKSRADQLWKLKYPDQVSPPSEEALADMCNLLVYVEEVLVQTIGFDLIIELPHPHVLEIMHAIGEDDFNLVCALGKDAYKDFTRGAFVTATIAVLCTDFTVRYSSYLIAIVCIEFVARQLKISFKDSNLAPCKVRKCTKRHQRQKNETFSSTKRTRSQNDNNSSSRSSRRNESKQKAQFTLFLSPSHTLFITKFE</sequence>
<keyword evidence="4" id="KW-1185">Reference proteome</keyword>
<dbReference type="Proteomes" id="UP000230233">
    <property type="component" value="Chromosome X"/>
</dbReference>
<accession>A0A2G5SVW6</accession>
<evidence type="ECO:0000313" key="3">
    <source>
        <dbReference type="EMBL" id="PIC19011.1"/>
    </source>
</evidence>
<evidence type="ECO:0000313" key="4">
    <source>
        <dbReference type="Proteomes" id="UP000230233"/>
    </source>
</evidence>